<gene>
    <name evidence="2" type="ORF">Pc22g26480</name>
    <name evidence="2" type="ORF">PCH_Pc22g26480</name>
</gene>
<dbReference type="VEuPathDB" id="FungiDB:PCH_Pc22g26480"/>
<name>B6HTV1_PENRW</name>
<dbReference type="EMBL" id="AM920437">
    <property type="protein sequence ID" value="CAP99936.1"/>
    <property type="molecule type" value="Genomic_DNA"/>
</dbReference>
<dbReference type="HOGENOM" id="CLU_633260_0_0_1"/>
<dbReference type="OrthoDB" id="4327886at2759"/>
<feature type="region of interest" description="Disordered" evidence="1">
    <location>
        <begin position="1"/>
        <end position="21"/>
    </location>
</feature>
<keyword evidence="3" id="KW-1185">Reference proteome</keyword>
<accession>B6HTV1</accession>
<sequence length="433" mass="47973">MEKPGINNSSTDGSTSDKLPAIDSGRAIANYLKGNSANNPRPLFFVNMHFEAKLLIDRYISLPTVPAHYDSLQLNWFLTLLPSSLALDCKLEPAAFGIVCSIVGPQNARRHHGEYPPLAGDDGMFTTEARPYSRPNPVWAGKNCFEGNALLEISSPSLLELRPSETLSGDIRKLLDGCNTLRSREAEDPKNPLWYCSKASADDLALGASSSEASQGLIIFLRWPYDSENAAIGNKALSSSQGLLPGCFLRDARDAMVILGLMSSAKLLKSNGIENHIIETLSFDVFHELKTIWMKPNSHGLVWLELCSNDEQTPPFTLLHPTLSSSRLTRASDSPIAPIYREDKVVGLRPMREITMSQPTPDKTHLWEDDLTEGADKERKSFAEWASSVSFKQQAEDFEIYDSNDLSTRVEPFLRELGLLGKVDCFLKVREQG</sequence>
<feature type="compositionally biased region" description="Polar residues" evidence="1">
    <location>
        <begin position="1"/>
        <end position="17"/>
    </location>
</feature>
<evidence type="ECO:0000256" key="1">
    <source>
        <dbReference type="SAM" id="MobiDB-lite"/>
    </source>
</evidence>
<dbReference type="Proteomes" id="UP000000724">
    <property type="component" value="Contig Pc00c22"/>
</dbReference>
<evidence type="ECO:0000313" key="3">
    <source>
        <dbReference type="Proteomes" id="UP000000724"/>
    </source>
</evidence>
<protein>
    <submittedName>
        <fullName evidence="2">Uncharacterized protein</fullName>
    </submittedName>
</protein>
<dbReference type="AlphaFoldDB" id="B6HTV1"/>
<organism evidence="2 3">
    <name type="scientific">Penicillium rubens (strain ATCC 28089 / DSM 1075 / NRRL 1951 / Wisconsin 54-1255)</name>
    <name type="common">Penicillium chrysogenum</name>
    <dbReference type="NCBI Taxonomy" id="500485"/>
    <lineage>
        <taxon>Eukaryota</taxon>
        <taxon>Fungi</taxon>
        <taxon>Dikarya</taxon>
        <taxon>Ascomycota</taxon>
        <taxon>Pezizomycotina</taxon>
        <taxon>Eurotiomycetes</taxon>
        <taxon>Eurotiomycetidae</taxon>
        <taxon>Eurotiales</taxon>
        <taxon>Aspergillaceae</taxon>
        <taxon>Penicillium</taxon>
        <taxon>Penicillium chrysogenum species complex</taxon>
    </lineage>
</organism>
<proteinExistence type="predicted"/>
<evidence type="ECO:0000313" key="2">
    <source>
        <dbReference type="EMBL" id="CAP99936.1"/>
    </source>
</evidence>
<reference evidence="2 3" key="1">
    <citation type="journal article" date="2008" name="Nat. Biotechnol.">
        <title>Genome sequencing and analysis of the filamentous fungus Penicillium chrysogenum.</title>
        <authorList>
            <person name="van den Berg M.A."/>
            <person name="Albang R."/>
            <person name="Albermann K."/>
            <person name="Badger J.H."/>
            <person name="Daran J.-M."/>
            <person name="Driessen A.J.M."/>
            <person name="Garcia-Estrada C."/>
            <person name="Fedorova N.D."/>
            <person name="Harris D.M."/>
            <person name="Heijne W.H.M."/>
            <person name="Joardar V.S."/>
            <person name="Kiel J.A.K.W."/>
            <person name="Kovalchuk A."/>
            <person name="Martin J.F."/>
            <person name="Nierman W.C."/>
            <person name="Nijland J.G."/>
            <person name="Pronk J.T."/>
            <person name="Roubos J.A."/>
            <person name="van der Klei I.J."/>
            <person name="van Peij N.N.M.E."/>
            <person name="Veenhuis M."/>
            <person name="von Doehren H."/>
            <person name="Wagner C."/>
            <person name="Wortman J.R."/>
            <person name="Bovenberg R.A.L."/>
        </authorList>
    </citation>
    <scope>NUCLEOTIDE SEQUENCE [LARGE SCALE GENOMIC DNA]</scope>
    <source>
        <strain evidence="3">ATCC 28089 / DSM 1075 / NRRL 1951 / Wisconsin 54-1255</strain>
    </source>
</reference>